<comment type="caution">
    <text evidence="1">The sequence shown here is derived from an EMBL/GenBank/DDBJ whole genome shotgun (WGS) entry which is preliminary data.</text>
</comment>
<dbReference type="Proteomes" id="UP000245396">
    <property type="component" value="Unassembled WGS sequence"/>
</dbReference>
<keyword evidence="2" id="KW-1185">Reference proteome</keyword>
<accession>A0A316BL37</accession>
<proteinExistence type="predicted"/>
<name>A0A316BL37_PSESE</name>
<organism evidence="1 2">
    <name type="scientific">Pseudaminobacter salicylatoxidans</name>
    <dbReference type="NCBI Taxonomy" id="93369"/>
    <lineage>
        <taxon>Bacteria</taxon>
        <taxon>Pseudomonadati</taxon>
        <taxon>Pseudomonadota</taxon>
        <taxon>Alphaproteobacteria</taxon>
        <taxon>Hyphomicrobiales</taxon>
        <taxon>Phyllobacteriaceae</taxon>
        <taxon>Pseudaminobacter</taxon>
    </lineage>
</organism>
<gene>
    <name evidence="1" type="ORF">C7441_1257</name>
</gene>
<sequence>MSEKQRVEPWQEIRIRRTDSGWDFVRFDGRNGGSGIYGTLSMKAATFDEAVAKVKEHFDV</sequence>
<dbReference type="EMBL" id="QGGG01000025">
    <property type="protein sequence ID" value="PWJ73824.1"/>
    <property type="molecule type" value="Genomic_DNA"/>
</dbReference>
<evidence type="ECO:0000313" key="2">
    <source>
        <dbReference type="Proteomes" id="UP000245396"/>
    </source>
</evidence>
<dbReference type="AlphaFoldDB" id="A0A316BL37"/>
<evidence type="ECO:0000313" key="1">
    <source>
        <dbReference type="EMBL" id="PWJ73824.1"/>
    </source>
</evidence>
<dbReference type="RefSeq" id="WP_146201554.1">
    <property type="nucleotide sequence ID" value="NZ_QGGG01000025.1"/>
</dbReference>
<protein>
    <submittedName>
        <fullName evidence="1">Uncharacterized protein</fullName>
    </submittedName>
</protein>
<reference evidence="1 2" key="1">
    <citation type="submission" date="2018-05" db="EMBL/GenBank/DDBJ databases">
        <title>Genomic Encyclopedia of Type Strains, Phase IV (KMG-IV): sequencing the most valuable type-strain genomes for metagenomic binning, comparative biology and taxonomic classification.</title>
        <authorList>
            <person name="Goeker M."/>
        </authorList>
    </citation>
    <scope>NUCLEOTIDE SEQUENCE [LARGE SCALE GENOMIC DNA]</scope>
    <source>
        <strain evidence="1 2">DSM 6986</strain>
    </source>
</reference>